<dbReference type="HOGENOM" id="CLU_070456_1_1_9"/>
<dbReference type="PANTHER" id="PTHR11487">
    <property type="entry name" value="THIOESTERASE"/>
    <property type="match status" value="1"/>
</dbReference>
<evidence type="ECO:0000313" key="3">
    <source>
        <dbReference type="EMBL" id="EFV01491.1"/>
    </source>
</evidence>
<comment type="caution">
    <text evidence="3">The sequence shown here is derived from an EMBL/GenBank/DDBJ whole genome shotgun (WGS) entry which is preliminary data.</text>
</comment>
<keyword evidence="4" id="KW-1185">Reference proteome</keyword>
<name>E6MHC7_9FIRM</name>
<reference evidence="3 4" key="1">
    <citation type="submission" date="2010-12" db="EMBL/GenBank/DDBJ databases">
        <authorList>
            <person name="Muzny D."/>
            <person name="Qin X."/>
            <person name="Deng J."/>
            <person name="Jiang H."/>
            <person name="Liu Y."/>
            <person name="Qu J."/>
            <person name="Song X.-Z."/>
            <person name="Zhang L."/>
            <person name="Thornton R."/>
            <person name="Coyle M."/>
            <person name="Francisco L."/>
            <person name="Jackson L."/>
            <person name="Javaid M."/>
            <person name="Korchina V."/>
            <person name="Kovar C."/>
            <person name="Mata R."/>
            <person name="Mathew T."/>
            <person name="Ngo R."/>
            <person name="Nguyen L."/>
            <person name="Nguyen N."/>
            <person name="Okwuonu G."/>
            <person name="Ongeri F."/>
            <person name="Pham C."/>
            <person name="Simmons D."/>
            <person name="Wilczek-Boney K."/>
            <person name="Hale W."/>
            <person name="Jakkamsetti A."/>
            <person name="Pham P."/>
            <person name="Ruth R."/>
            <person name="San Lucas F."/>
            <person name="Warren J."/>
            <person name="Zhang J."/>
            <person name="Zhao Z."/>
            <person name="Zhou C."/>
            <person name="Zhu D."/>
            <person name="Lee S."/>
            <person name="Bess C."/>
            <person name="Blankenburg K."/>
            <person name="Forbes L."/>
            <person name="Fu Q."/>
            <person name="Gubbala S."/>
            <person name="Hirani K."/>
            <person name="Jayaseelan J.C."/>
            <person name="Lara F."/>
            <person name="Munidasa M."/>
            <person name="Palculict T."/>
            <person name="Patil S."/>
            <person name="Pu L.-L."/>
            <person name="Saada N."/>
            <person name="Tang L."/>
            <person name="Weissenberger G."/>
            <person name="Zhu Y."/>
            <person name="Hemphill L."/>
            <person name="Shang Y."/>
            <person name="Youmans B."/>
            <person name="Ayvaz T."/>
            <person name="Ross M."/>
            <person name="Santibanez J."/>
            <person name="Aqrawi P."/>
            <person name="Gross S."/>
            <person name="Joshi V."/>
            <person name="Fowler G."/>
            <person name="Nazareth L."/>
            <person name="Reid J."/>
            <person name="Worley K."/>
            <person name="Petrosino J."/>
            <person name="Highlander S."/>
            <person name="Gibbs R."/>
        </authorList>
    </citation>
    <scope>NUCLEOTIDE SEQUENCE [LARGE SCALE GENOMIC DNA]</scope>
    <source>
        <strain evidence="3 4">ATCC 23263</strain>
    </source>
</reference>
<sequence>MIKRSVGKWFSHYKHNENAKINLFCFVFAGGSPTFFSSWKNVFSDEINVLPVIYPFREKRMGEPMPKTVDELVRTFINENKKMLSAKPWGVWGHCSGALIGFETAYALKDSGNPASFFIVSGCESPASALDRLMLSSDFSQITDGDILNDLLLFDLVDADLVKDEDFKRYFFPIYRADLEMFRNYIYDSNKKMEIPALVMNGTEDKMVSAERSRKWREYIGSRIEFAEFSGKHYFINDHVEEISRAISAFILKNA</sequence>
<feature type="domain" description="Thioesterase" evidence="2">
    <location>
        <begin position="23"/>
        <end position="250"/>
    </location>
</feature>
<dbReference type="GO" id="GO:0008610">
    <property type="term" value="P:lipid biosynthetic process"/>
    <property type="evidence" value="ECO:0007669"/>
    <property type="project" value="TreeGrafter"/>
</dbReference>
<organism evidence="3 4">
    <name type="scientific">Pseudoramibacter alactolyticus ATCC 23263</name>
    <dbReference type="NCBI Taxonomy" id="887929"/>
    <lineage>
        <taxon>Bacteria</taxon>
        <taxon>Bacillati</taxon>
        <taxon>Bacillota</taxon>
        <taxon>Clostridia</taxon>
        <taxon>Eubacteriales</taxon>
        <taxon>Eubacteriaceae</taxon>
        <taxon>Pseudoramibacter</taxon>
    </lineage>
</organism>
<dbReference type="EMBL" id="AEQN01000017">
    <property type="protein sequence ID" value="EFV01491.1"/>
    <property type="molecule type" value="Genomic_DNA"/>
</dbReference>
<dbReference type="PANTHER" id="PTHR11487:SF0">
    <property type="entry name" value="S-ACYL FATTY ACID SYNTHASE THIOESTERASE, MEDIUM CHAIN"/>
    <property type="match status" value="1"/>
</dbReference>
<evidence type="ECO:0000259" key="2">
    <source>
        <dbReference type="Pfam" id="PF00975"/>
    </source>
</evidence>
<accession>E6MHC7</accession>
<dbReference type="Proteomes" id="UP000004754">
    <property type="component" value="Unassembled WGS sequence"/>
</dbReference>
<comment type="similarity">
    <text evidence="1">Belongs to the thioesterase family.</text>
</comment>
<dbReference type="SUPFAM" id="SSF53474">
    <property type="entry name" value="alpha/beta-Hydrolases"/>
    <property type="match status" value="1"/>
</dbReference>
<dbReference type="InterPro" id="IPR001031">
    <property type="entry name" value="Thioesterase"/>
</dbReference>
<dbReference type="STRING" id="887929.HMP0721_1412"/>
<dbReference type="InterPro" id="IPR029058">
    <property type="entry name" value="AB_hydrolase_fold"/>
</dbReference>
<proteinExistence type="inferred from homology"/>
<dbReference type="eggNOG" id="COG3208">
    <property type="taxonomic scope" value="Bacteria"/>
</dbReference>
<dbReference type="InterPro" id="IPR012223">
    <property type="entry name" value="TEII"/>
</dbReference>
<dbReference type="Pfam" id="PF00975">
    <property type="entry name" value="Thioesterase"/>
    <property type="match status" value="1"/>
</dbReference>
<dbReference type="Gene3D" id="3.40.50.1820">
    <property type="entry name" value="alpha/beta hydrolase"/>
    <property type="match status" value="1"/>
</dbReference>
<dbReference type="RefSeq" id="WP_006598834.1">
    <property type="nucleotide sequence ID" value="NZ_GL622359.1"/>
</dbReference>
<evidence type="ECO:0000256" key="1">
    <source>
        <dbReference type="ARBA" id="ARBA00007169"/>
    </source>
</evidence>
<dbReference type="AlphaFoldDB" id="E6MHC7"/>
<gene>
    <name evidence="3" type="ORF">HMP0721_1412</name>
</gene>
<evidence type="ECO:0000313" key="4">
    <source>
        <dbReference type="Proteomes" id="UP000004754"/>
    </source>
</evidence>
<protein>
    <submittedName>
        <fullName evidence="3">Thioesterase domain protein</fullName>
    </submittedName>
</protein>